<dbReference type="Gene3D" id="3.10.400.10">
    <property type="entry name" value="Sulfate adenylyltransferase"/>
    <property type="match status" value="1"/>
</dbReference>
<gene>
    <name evidence="1" type="ORF">G7071_15410</name>
</gene>
<dbReference type="KEGG" id="npi:G7071_15410"/>
<keyword evidence="2" id="KW-1185">Reference proteome</keyword>
<proteinExistence type="predicted"/>
<name>A0A6G7YIN1_9ACTN</name>
<organism evidence="1 2">
    <name type="scientific">Nocardioides piscis</name>
    <dbReference type="NCBI Taxonomy" id="2714938"/>
    <lineage>
        <taxon>Bacteria</taxon>
        <taxon>Bacillati</taxon>
        <taxon>Actinomycetota</taxon>
        <taxon>Actinomycetes</taxon>
        <taxon>Propionibacteriales</taxon>
        <taxon>Nocardioidaceae</taxon>
        <taxon>Nocardioides</taxon>
    </lineage>
</organism>
<dbReference type="Proteomes" id="UP000502035">
    <property type="component" value="Chromosome"/>
</dbReference>
<dbReference type="EMBL" id="CP049866">
    <property type="protein sequence ID" value="QIK76601.1"/>
    <property type="molecule type" value="Genomic_DNA"/>
</dbReference>
<accession>A0A6G7YIN1</accession>
<sequence>MTTDDEIAAFWDLARFHAKLNAAPSYFGPTTLEVVRPPAWSFGETPADADEFIARLDAGEEVTTSTPASAYSESGHEQDTALPVEGALSILCDGSGHPVALLETERVEVGSDVVEHFRVVYRSEG</sequence>
<evidence type="ECO:0008006" key="3">
    <source>
        <dbReference type="Google" id="ProtNLM"/>
    </source>
</evidence>
<dbReference type="RefSeq" id="WP_166320184.1">
    <property type="nucleotide sequence ID" value="NZ_CP049866.1"/>
</dbReference>
<evidence type="ECO:0000313" key="1">
    <source>
        <dbReference type="EMBL" id="QIK76601.1"/>
    </source>
</evidence>
<evidence type="ECO:0000313" key="2">
    <source>
        <dbReference type="Proteomes" id="UP000502035"/>
    </source>
</evidence>
<dbReference type="InterPro" id="IPR015947">
    <property type="entry name" value="PUA-like_sf"/>
</dbReference>
<dbReference type="AlphaFoldDB" id="A0A6G7YIN1"/>
<dbReference type="SUPFAM" id="SSF88697">
    <property type="entry name" value="PUA domain-like"/>
    <property type="match status" value="1"/>
</dbReference>
<protein>
    <recommendedName>
        <fullName evidence="3">ASCH domain-containing protein</fullName>
    </recommendedName>
</protein>
<reference evidence="1 2" key="1">
    <citation type="submission" date="2020-03" db="EMBL/GenBank/DDBJ databases">
        <title>Nocardioides sp. nov., isolated from fish.</title>
        <authorList>
            <person name="Hyun D.-W."/>
            <person name="Bae J.-W."/>
        </authorList>
    </citation>
    <scope>NUCLEOTIDE SEQUENCE [LARGE SCALE GENOMIC DNA]</scope>
    <source>
        <strain evidence="1 2">HDW12A</strain>
    </source>
</reference>